<dbReference type="GO" id="GO:0004497">
    <property type="term" value="F:monooxygenase activity"/>
    <property type="evidence" value="ECO:0007669"/>
    <property type="project" value="UniProtKB-KW"/>
</dbReference>
<dbReference type="OrthoDB" id="1470350at2759"/>
<evidence type="ECO:0000256" key="3">
    <source>
        <dbReference type="ARBA" id="ARBA00022723"/>
    </source>
</evidence>
<evidence type="ECO:0000256" key="1">
    <source>
        <dbReference type="ARBA" id="ARBA00001971"/>
    </source>
</evidence>
<protein>
    <recommendedName>
        <fullName evidence="11">Cytochrome P450</fullName>
    </recommendedName>
</protein>
<dbReference type="SUPFAM" id="SSF48264">
    <property type="entry name" value="Cytochrome P450"/>
    <property type="match status" value="1"/>
</dbReference>
<reference evidence="9" key="4">
    <citation type="journal article" date="2015" name="G3 (Bethesda)">
        <title>Genome sequences of three phytopathogenic species of the Magnaporthaceae family of fungi.</title>
        <authorList>
            <person name="Okagaki L.H."/>
            <person name="Nunes C.C."/>
            <person name="Sailsbery J."/>
            <person name="Clay B."/>
            <person name="Brown D."/>
            <person name="John T."/>
            <person name="Oh Y."/>
            <person name="Young N."/>
            <person name="Fitzgerald M."/>
            <person name="Haas B.J."/>
            <person name="Zeng Q."/>
            <person name="Young S."/>
            <person name="Adiconis X."/>
            <person name="Fan L."/>
            <person name="Levin J.Z."/>
            <person name="Mitchell T.K."/>
            <person name="Okubara P.A."/>
            <person name="Farman M.L."/>
            <person name="Kohn L.M."/>
            <person name="Birren B."/>
            <person name="Ma L.-J."/>
            <person name="Dean R.A."/>
        </authorList>
    </citation>
    <scope>NUCLEOTIDE SEQUENCE</scope>
    <source>
        <strain evidence="9">ATCC 64411 / 73-15</strain>
    </source>
</reference>
<dbReference type="EnsemblFungi" id="MAPG_11176T0">
    <property type="protein sequence ID" value="MAPG_11176T0"/>
    <property type="gene ID" value="MAPG_11176"/>
</dbReference>
<keyword evidence="3 7" id="KW-0479">Metal-binding</keyword>
<organism evidence="9 10">
    <name type="scientific">Magnaporthiopsis poae (strain ATCC 64411 / 73-15)</name>
    <name type="common">Kentucky bluegrass fungus</name>
    <name type="synonym">Magnaporthe poae</name>
    <dbReference type="NCBI Taxonomy" id="644358"/>
    <lineage>
        <taxon>Eukaryota</taxon>
        <taxon>Fungi</taxon>
        <taxon>Dikarya</taxon>
        <taxon>Ascomycota</taxon>
        <taxon>Pezizomycotina</taxon>
        <taxon>Sordariomycetes</taxon>
        <taxon>Sordariomycetidae</taxon>
        <taxon>Magnaporthales</taxon>
        <taxon>Magnaporthaceae</taxon>
        <taxon>Magnaporthiopsis</taxon>
    </lineage>
</organism>
<dbReference type="EMBL" id="GL876979">
    <property type="protein sequence ID" value="KLU92230.1"/>
    <property type="molecule type" value="Genomic_DNA"/>
</dbReference>
<evidence type="ECO:0000313" key="10">
    <source>
        <dbReference type="Proteomes" id="UP000011715"/>
    </source>
</evidence>
<evidence type="ECO:0008006" key="11">
    <source>
        <dbReference type="Google" id="ProtNLM"/>
    </source>
</evidence>
<keyword evidence="6 7" id="KW-0503">Monooxygenase</keyword>
<evidence type="ECO:0000256" key="5">
    <source>
        <dbReference type="ARBA" id="ARBA00023004"/>
    </source>
</evidence>
<dbReference type="Pfam" id="PF00067">
    <property type="entry name" value="p450"/>
    <property type="match status" value="1"/>
</dbReference>
<comment type="similarity">
    <text evidence="2 7">Belongs to the cytochrome P450 family.</text>
</comment>
<accession>A0A0C4EEK2</accession>
<dbReference type="GO" id="GO:0005506">
    <property type="term" value="F:iron ion binding"/>
    <property type="evidence" value="ECO:0007669"/>
    <property type="project" value="InterPro"/>
</dbReference>
<dbReference type="GO" id="GO:0020037">
    <property type="term" value="F:heme binding"/>
    <property type="evidence" value="ECO:0007669"/>
    <property type="project" value="InterPro"/>
</dbReference>
<evidence type="ECO:0000256" key="7">
    <source>
        <dbReference type="RuleBase" id="RU000461"/>
    </source>
</evidence>
<reference evidence="10" key="1">
    <citation type="submission" date="2010-05" db="EMBL/GenBank/DDBJ databases">
        <title>The genome sequence of Magnaporthe poae strain ATCC 64411.</title>
        <authorList>
            <person name="Ma L.-J."/>
            <person name="Dead R."/>
            <person name="Young S."/>
            <person name="Zeng Q."/>
            <person name="Koehrsen M."/>
            <person name="Alvarado L."/>
            <person name="Berlin A."/>
            <person name="Chapman S.B."/>
            <person name="Chen Z."/>
            <person name="Freedman E."/>
            <person name="Gellesch M."/>
            <person name="Goldberg J."/>
            <person name="Griggs A."/>
            <person name="Gujja S."/>
            <person name="Heilman E.R."/>
            <person name="Heiman D."/>
            <person name="Hepburn T."/>
            <person name="Howarth C."/>
            <person name="Jen D."/>
            <person name="Larson L."/>
            <person name="Mehta T."/>
            <person name="Neiman D."/>
            <person name="Pearson M."/>
            <person name="Roberts A."/>
            <person name="Saif S."/>
            <person name="Shea T."/>
            <person name="Shenoy N."/>
            <person name="Sisk P."/>
            <person name="Stolte C."/>
            <person name="Sykes S."/>
            <person name="Walk T."/>
            <person name="White J."/>
            <person name="Yandava C."/>
            <person name="Haas B."/>
            <person name="Nusbaum C."/>
            <person name="Birren B."/>
        </authorList>
    </citation>
    <scope>NUCLEOTIDE SEQUENCE [LARGE SCALE GENOMIC DNA]</scope>
    <source>
        <strain evidence="10">ATCC 64411 / 73-15</strain>
    </source>
</reference>
<dbReference type="PANTHER" id="PTHR24287:SF18">
    <property type="entry name" value="CYTOCHROME P450 MONOOXYGENASE APDE-RELATED"/>
    <property type="match status" value="1"/>
</dbReference>
<evidence type="ECO:0000256" key="6">
    <source>
        <dbReference type="ARBA" id="ARBA00023033"/>
    </source>
</evidence>
<dbReference type="VEuPathDB" id="FungiDB:MAPG_11176"/>
<dbReference type="PROSITE" id="PS00086">
    <property type="entry name" value="CYTOCHROME_P450"/>
    <property type="match status" value="1"/>
</dbReference>
<proteinExistence type="inferred from homology"/>
<sequence length="101" mass="11041">MDAEVFRPERWLDDGGGDGVPLLFRDAVTRNYGYLPFGGGPRVCIGMDFALTEAAYAIVRILDRFPVIALPDGEKAEPLGLEKQTVALMLRITDGCNVRLG</sequence>
<evidence type="ECO:0000256" key="2">
    <source>
        <dbReference type="ARBA" id="ARBA00010617"/>
    </source>
</evidence>
<dbReference type="GO" id="GO:0016705">
    <property type="term" value="F:oxidoreductase activity, acting on paired donors, with incorporation or reduction of molecular oxygen"/>
    <property type="evidence" value="ECO:0007669"/>
    <property type="project" value="InterPro"/>
</dbReference>
<dbReference type="EMBL" id="ADBL01002747">
    <property type="status" value="NOT_ANNOTATED_CDS"/>
    <property type="molecule type" value="Genomic_DNA"/>
</dbReference>
<dbReference type="InterPro" id="IPR036396">
    <property type="entry name" value="Cyt_P450_sf"/>
</dbReference>
<comment type="cofactor">
    <cofactor evidence="1">
        <name>heme</name>
        <dbReference type="ChEBI" id="CHEBI:30413"/>
    </cofactor>
</comment>
<gene>
    <name evidence="8" type="ORF">MAPG_11176</name>
</gene>
<keyword evidence="5 7" id="KW-0408">Iron</keyword>
<reference evidence="8" key="2">
    <citation type="submission" date="2010-05" db="EMBL/GenBank/DDBJ databases">
        <title>The Genome Sequence of Magnaporthe poae strain ATCC 64411.</title>
        <authorList>
            <consortium name="The Broad Institute Genome Sequencing Platform"/>
            <consortium name="Broad Institute Genome Sequencing Center for Infectious Disease"/>
            <person name="Ma L.-J."/>
            <person name="Dead R."/>
            <person name="Young S."/>
            <person name="Zeng Q."/>
            <person name="Koehrsen M."/>
            <person name="Alvarado L."/>
            <person name="Berlin A."/>
            <person name="Chapman S.B."/>
            <person name="Chen Z."/>
            <person name="Freedman E."/>
            <person name="Gellesch M."/>
            <person name="Goldberg J."/>
            <person name="Griggs A."/>
            <person name="Gujja S."/>
            <person name="Heilman E.R."/>
            <person name="Heiman D."/>
            <person name="Hepburn T."/>
            <person name="Howarth C."/>
            <person name="Jen D."/>
            <person name="Larson L."/>
            <person name="Mehta T."/>
            <person name="Neiman D."/>
            <person name="Pearson M."/>
            <person name="Roberts A."/>
            <person name="Saif S."/>
            <person name="Shea T."/>
            <person name="Shenoy N."/>
            <person name="Sisk P."/>
            <person name="Stolte C."/>
            <person name="Sykes S."/>
            <person name="Walk T."/>
            <person name="White J."/>
            <person name="Yandava C."/>
            <person name="Haas B."/>
            <person name="Nusbaum C."/>
            <person name="Birren B."/>
        </authorList>
    </citation>
    <scope>NUCLEOTIDE SEQUENCE</scope>
    <source>
        <strain evidence="8">ATCC 64411</strain>
    </source>
</reference>
<reference evidence="9" key="5">
    <citation type="submission" date="2015-06" db="UniProtKB">
        <authorList>
            <consortium name="EnsemblFungi"/>
        </authorList>
    </citation>
    <scope>IDENTIFICATION</scope>
    <source>
        <strain evidence="9">ATCC 64411</strain>
    </source>
</reference>
<reference evidence="8" key="3">
    <citation type="submission" date="2011-03" db="EMBL/GenBank/DDBJ databases">
        <title>Annotation of Magnaporthe poae ATCC 64411.</title>
        <authorList>
            <person name="Ma L.-J."/>
            <person name="Dead R."/>
            <person name="Young S.K."/>
            <person name="Zeng Q."/>
            <person name="Gargeya S."/>
            <person name="Fitzgerald M."/>
            <person name="Haas B."/>
            <person name="Abouelleil A."/>
            <person name="Alvarado L."/>
            <person name="Arachchi H.M."/>
            <person name="Berlin A."/>
            <person name="Brown A."/>
            <person name="Chapman S.B."/>
            <person name="Chen Z."/>
            <person name="Dunbar C."/>
            <person name="Freedman E."/>
            <person name="Gearin G."/>
            <person name="Gellesch M."/>
            <person name="Goldberg J."/>
            <person name="Griggs A."/>
            <person name="Gujja S."/>
            <person name="Heiman D."/>
            <person name="Howarth C."/>
            <person name="Larson L."/>
            <person name="Lui A."/>
            <person name="MacDonald P.J.P."/>
            <person name="Mehta T."/>
            <person name="Montmayeur A."/>
            <person name="Murphy C."/>
            <person name="Neiman D."/>
            <person name="Pearson M."/>
            <person name="Priest M."/>
            <person name="Roberts A."/>
            <person name="Saif S."/>
            <person name="Shea T."/>
            <person name="Shenoy N."/>
            <person name="Sisk P."/>
            <person name="Stolte C."/>
            <person name="Sykes S."/>
            <person name="Yandava C."/>
            <person name="Wortman J."/>
            <person name="Nusbaum C."/>
            <person name="Birren B."/>
        </authorList>
    </citation>
    <scope>NUCLEOTIDE SEQUENCE</scope>
    <source>
        <strain evidence="8">ATCC 64411</strain>
    </source>
</reference>
<dbReference type="InterPro" id="IPR001128">
    <property type="entry name" value="Cyt_P450"/>
</dbReference>
<dbReference type="InterPro" id="IPR047146">
    <property type="entry name" value="Cyt_P450_E_CYP52_fungi"/>
</dbReference>
<dbReference type="Proteomes" id="UP000011715">
    <property type="component" value="Unassembled WGS sequence"/>
</dbReference>
<evidence type="ECO:0000313" key="8">
    <source>
        <dbReference type="EMBL" id="KLU92230.1"/>
    </source>
</evidence>
<dbReference type="AlphaFoldDB" id="A0A0C4EEK2"/>
<evidence type="ECO:0000313" key="9">
    <source>
        <dbReference type="EnsemblFungi" id="MAPG_11176T0"/>
    </source>
</evidence>
<name>A0A0C4EEK2_MAGP6</name>
<keyword evidence="10" id="KW-1185">Reference proteome</keyword>
<dbReference type="eggNOG" id="KOG0158">
    <property type="taxonomic scope" value="Eukaryota"/>
</dbReference>
<dbReference type="InterPro" id="IPR017972">
    <property type="entry name" value="Cyt_P450_CS"/>
</dbReference>
<dbReference type="STRING" id="644358.A0A0C4EEK2"/>
<evidence type="ECO:0000256" key="4">
    <source>
        <dbReference type="ARBA" id="ARBA00023002"/>
    </source>
</evidence>
<keyword evidence="4 7" id="KW-0560">Oxidoreductase</keyword>
<dbReference type="PANTHER" id="PTHR24287">
    <property type="entry name" value="P450, PUTATIVE (EUROFUNG)-RELATED"/>
    <property type="match status" value="1"/>
</dbReference>
<dbReference type="Gene3D" id="1.10.630.10">
    <property type="entry name" value="Cytochrome P450"/>
    <property type="match status" value="1"/>
</dbReference>
<keyword evidence="7" id="KW-0349">Heme</keyword>